<dbReference type="Gramene" id="PGSC0003DMT400092569">
    <property type="protein sequence ID" value="PGSC0003DMT400092569"/>
    <property type="gene ID" value="PGSC0003DMG400042140"/>
</dbReference>
<accession>M1DQ31</accession>
<organism evidence="2 3">
    <name type="scientific">Solanum tuberosum</name>
    <name type="common">Potato</name>
    <dbReference type="NCBI Taxonomy" id="4113"/>
    <lineage>
        <taxon>Eukaryota</taxon>
        <taxon>Viridiplantae</taxon>
        <taxon>Streptophyta</taxon>
        <taxon>Embryophyta</taxon>
        <taxon>Tracheophyta</taxon>
        <taxon>Spermatophyta</taxon>
        <taxon>Magnoliopsida</taxon>
        <taxon>eudicotyledons</taxon>
        <taxon>Gunneridae</taxon>
        <taxon>Pentapetalae</taxon>
        <taxon>asterids</taxon>
        <taxon>lamiids</taxon>
        <taxon>Solanales</taxon>
        <taxon>Solanaceae</taxon>
        <taxon>Solanoideae</taxon>
        <taxon>Solaneae</taxon>
        <taxon>Solanum</taxon>
    </lineage>
</organism>
<protein>
    <submittedName>
        <fullName evidence="2">Uncharacterized protein</fullName>
    </submittedName>
</protein>
<dbReference type="AlphaFoldDB" id="M1DQ31"/>
<keyword evidence="3" id="KW-1185">Reference proteome</keyword>
<dbReference type="HOGENOM" id="CLU_2254982_0_0_1"/>
<evidence type="ECO:0000313" key="2">
    <source>
        <dbReference type="EnsemblPlants" id="PGSC0003DMT400092569"/>
    </source>
</evidence>
<evidence type="ECO:0000313" key="3">
    <source>
        <dbReference type="Proteomes" id="UP000011115"/>
    </source>
</evidence>
<sequence length="104" mass="11753">MCVKEYAFKFTQLENYALTMVVDSRAGMMLICNIEGEEARQGPGKKERRKLKKGSPGDRQEHLANFRVALQLAKISSMPALGKNLLGDGNGQSVYYRMDRRPRS</sequence>
<name>M1DQ31_SOLTU</name>
<feature type="region of interest" description="Disordered" evidence="1">
    <location>
        <begin position="38"/>
        <end position="59"/>
    </location>
</feature>
<dbReference type="InParanoid" id="M1DQ31"/>
<evidence type="ECO:0000256" key="1">
    <source>
        <dbReference type="SAM" id="MobiDB-lite"/>
    </source>
</evidence>
<reference evidence="3" key="1">
    <citation type="journal article" date="2011" name="Nature">
        <title>Genome sequence and analysis of the tuber crop potato.</title>
        <authorList>
            <consortium name="The Potato Genome Sequencing Consortium"/>
        </authorList>
    </citation>
    <scope>NUCLEOTIDE SEQUENCE [LARGE SCALE GENOMIC DNA]</scope>
    <source>
        <strain evidence="3">cv. DM1-3 516 R44</strain>
    </source>
</reference>
<dbReference type="EnsemblPlants" id="PGSC0003DMT400092569">
    <property type="protein sequence ID" value="PGSC0003DMT400092569"/>
    <property type="gene ID" value="PGSC0003DMG400042140"/>
</dbReference>
<proteinExistence type="predicted"/>
<dbReference type="Proteomes" id="UP000011115">
    <property type="component" value="Unassembled WGS sequence"/>
</dbReference>
<dbReference type="PaxDb" id="4113-PGSC0003DMT400092569"/>
<reference evidence="2" key="2">
    <citation type="submission" date="2015-06" db="UniProtKB">
        <authorList>
            <consortium name="EnsemblPlants"/>
        </authorList>
    </citation>
    <scope>IDENTIFICATION</scope>
    <source>
        <strain evidence="2">DM1-3 516 R44</strain>
    </source>
</reference>